<dbReference type="InterPro" id="IPR006645">
    <property type="entry name" value="NGN-like_dom"/>
</dbReference>
<dbReference type="EMBL" id="DVOG01000119">
    <property type="protein sequence ID" value="HIV04390.1"/>
    <property type="molecule type" value="Genomic_DNA"/>
</dbReference>
<dbReference type="GO" id="GO:0006354">
    <property type="term" value="P:DNA-templated transcription elongation"/>
    <property type="evidence" value="ECO:0007669"/>
    <property type="project" value="UniProtKB-UniRule"/>
</dbReference>
<comment type="similarity">
    <text evidence="5 7">Belongs to the NusG family.</text>
</comment>
<keyword evidence="1 5" id="KW-0806">Transcription termination</keyword>
<accession>A0A9D1T1A9</accession>
<evidence type="ECO:0000259" key="8">
    <source>
        <dbReference type="SMART" id="SM00738"/>
    </source>
</evidence>
<dbReference type="Gene3D" id="3.30.70.940">
    <property type="entry name" value="NusG, N-terminal domain"/>
    <property type="match status" value="1"/>
</dbReference>
<dbReference type="CDD" id="cd06091">
    <property type="entry name" value="KOW_NusG"/>
    <property type="match status" value="1"/>
</dbReference>
<protein>
    <recommendedName>
        <fullName evidence="5 6">Transcription termination/antitermination protein NusG</fullName>
    </recommendedName>
</protein>
<reference evidence="9" key="2">
    <citation type="journal article" date="2021" name="PeerJ">
        <title>Extensive microbial diversity within the chicken gut microbiome revealed by metagenomics and culture.</title>
        <authorList>
            <person name="Gilroy R."/>
            <person name="Ravi A."/>
            <person name="Getino M."/>
            <person name="Pursley I."/>
            <person name="Horton D.L."/>
            <person name="Alikhan N.F."/>
            <person name="Baker D."/>
            <person name="Gharbi K."/>
            <person name="Hall N."/>
            <person name="Watson M."/>
            <person name="Adriaenssens E.M."/>
            <person name="Foster-Nyarko E."/>
            <person name="Jarju S."/>
            <person name="Secka A."/>
            <person name="Antonio M."/>
            <person name="Oren A."/>
            <person name="Chaudhuri R.R."/>
            <person name="La Ragione R."/>
            <person name="Hildebrand F."/>
            <person name="Pallen M.J."/>
        </authorList>
    </citation>
    <scope>NUCLEOTIDE SEQUENCE</scope>
    <source>
        <strain evidence="9">10669</strain>
    </source>
</reference>
<evidence type="ECO:0000256" key="2">
    <source>
        <dbReference type="ARBA" id="ARBA00022814"/>
    </source>
</evidence>
<dbReference type="InterPro" id="IPR015869">
    <property type="entry name" value="Transcrpt_antiterm_NusG_bac_CS"/>
</dbReference>
<gene>
    <name evidence="5 9" type="primary">nusG</name>
    <name evidence="9" type="ORF">IAC75_04470</name>
</gene>
<keyword evidence="4 5" id="KW-0804">Transcription</keyword>
<dbReference type="Pfam" id="PF02357">
    <property type="entry name" value="NusG"/>
    <property type="match status" value="1"/>
</dbReference>
<dbReference type="CDD" id="cd09891">
    <property type="entry name" value="NGN_Bact_1"/>
    <property type="match status" value="1"/>
</dbReference>
<comment type="caution">
    <text evidence="9">The sequence shown here is derived from an EMBL/GenBank/DDBJ whole genome shotgun (WGS) entry which is preliminary data.</text>
</comment>
<dbReference type="InterPro" id="IPR047050">
    <property type="entry name" value="NGN"/>
</dbReference>
<dbReference type="PANTHER" id="PTHR30265">
    <property type="entry name" value="RHO-INTERACTING TRANSCRIPTION TERMINATION FACTOR NUSG"/>
    <property type="match status" value="1"/>
</dbReference>
<evidence type="ECO:0000313" key="10">
    <source>
        <dbReference type="Proteomes" id="UP000886812"/>
    </source>
</evidence>
<name>A0A9D1T1A9_9BACT</name>
<sequence>MSTSDAGDGFRWYAIQTLSNMEQRVKKYLDKFVQIEPGMADYIAEVLMPTENVSEVRGGKRTTRVRKLYPGYIFLRMRLFDENGKLINQPWFFVRNVQGVIDFIGGEHPVALKPSEIEQIKEQVRAAEGKTVPKVQFNVGEDVKINDGPFMNLTGTIDAIDVERGKMQVSVSIFGRLTPVELEFWQVERVSES</sequence>
<dbReference type="PANTHER" id="PTHR30265:SF2">
    <property type="entry name" value="TRANSCRIPTION TERMINATION_ANTITERMINATION PROTEIN NUSG"/>
    <property type="match status" value="1"/>
</dbReference>
<proteinExistence type="inferred from homology"/>
<dbReference type="GO" id="GO:0006353">
    <property type="term" value="P:DNA-templated transcription termination"/>
    <property type="evidence" value="ECO:0007669"/>
    <property type="project" value="UniProtKB-UniRule"/>
</dbReference>
<dbReference type="InterPro" id="IPR036735">
    <property type="entry name" value="NGN_dom_sf"/>
</dbReference>
<evidence type="ECO:0000256" key="5">
    <source>
        <dbReference type="HAMAP-Rule" id="MF_00948"/>
    </source>
</evidence>
<evidence type="ECO:0000313" key="9">
    <source>
        <dbReference type="EMBL" id="HIV04390.1"/>
    </source>
</evidence>
<dbReference type="SUPFAM" id="SSF50104">
    <property type="entry name" value="Translation proteins SH3-like domain"/>
    <property type="match status" value="1"/>
</dbReference>
<keyword evidence="3 5" id="KW-0805">Transcription regulation</keyword>
<evidence type="ECO:0000256" key="1">
    <source>
        <dbReference type="ARBA" id="ARBA00022472"/>
    </source>
</evidence>
<dbReference type="GO" id="GO:0005829">
    <property type="term" value="C:cytosol"/>
    <property type="evidence" value="ECO:0007669"/>
    <property type="project" value="TreeGrafter"/>
</dbReference>
<dbReference type="NCBIfam" id="TIGR00922">
    <property type="entry name" value="nusG"/>
    <property type="match status" value="1"/>
</dbReference>
<dbReference type="HAMAP" id="MF_00948">
    <property type="entry name" value="NusG"/>
    <property type="match status" value="1"/>
</dbReference>
<evidence type="ECO:0000256" key="3">
    <source>
        <dbReference type="ARBA" id="ARBA00023015"/>
    </source>
</evidence>
<dbReference type="SMART" id="SM00738">
    <property type="entry name" value="NGN"/>
    <property type="match status" value="1"/>
</dbReference>
<dbReference type="InterPro" id="IPR014722">
    <property type="entry name" value="Rib_uL2_dom2"/>
</dbReference>
<dbReference type="Gene3D" id="2.30.30.30">
    <property type="match status" value="1"/>
</dbReference>
<dbReference type="SUPFAM" id="SSF82679">
    <property type="entry name" value="N-utilization substance G protein NusG, N-terminal domain"/>
    <property type="match status" value="1"/>
</dbReference>
<dbReference type="FunFam" id="2.30.30.30:FF:000002">
    <property type="entry name" value="Transcription termination/antitermination factor NusG"/>
    <property type="match status" value="1"/>
</dbReference>
<dbReference type="InterPro" id="IPR008991">
    <property type="entry name" value="Translation_prot_SH3-like_sf"/>
</dbReference>
<evidence type="ECO:0000256" key="7">
    <source>
        <dbReference type="RuleBase" id="RU000538"/>
    </source>
</evidence>
<organism evidence="9 10">
    <name type="scientific">Candidatus Spyradosoma merdigallinarum</name>
    <dbReference type="NCBI Taxonomy" id="2840950"/>
    <lineage>
        <taxon>Bacteria</taxon>
        <taxon>Pseudomonadati</taxon>
        <taxon>Verrucomicrobiota</taxon>
        <taxon>Opitutia</taxon>
        <taxon>Opitutia incertae sedis</taxon>
        <taxon>Candidatus Spyradosoma</taxon>
    </lineage>
</organism>
<dbReference type="PRINTS" id="PR00338">
    <property type="entry name" value="NUSGTNSCPFCT"/>
</dbReference>
<dbReference type="GO" id="GO:0031564">
    <property type="term" value="P:transcription antitermination"/>
    <property type="evidence" value="ECO:0007669"/>
    <property type="project" value="UniProtKB-UniRule"/>
</dbReference>
<keyword evidence="2 5" id="KW-0889">Transcription antitermination</keyword>
<reference evidence="9" key="1">
    <citation type="submission" date="2020-10" db="EMBL/GenBank/DDBJ databases">
        <authorList>
            <person name="Gilroy R."/>
        </authorList>
    </citation>
    <scope>NUCLEOTIDE SEQUENCE</scope>
    <source>
        <strain evidence="9">10669</strain>
    </source>
</reference>
<evidence type="ECO:0000256" key="6">
    <source>
        <dbReference type="NCBIfam" id="TIGR00922"/>
    </source>
</evidence>
<dbReference type="PROSITE" id="PS01014">
    <property type="entry name" value="NUSG"/>
    <property type="match status" value="1"/>
</dbReference>
<dbReference type="InterPro" id="IPR043425">
    <property type="entry name" value="NusG-like"/>
</dbReference>
<dbReference type="GO" id="GO:0032784">
    <property type="term" value="P:regulation of DNA-templated transcription elongation"/>
    <property type="evidence" value="ECO:0007669"/>
    <property type="project" value="InterPro"/>
</dbReference>
<dbReference type="InterPro" id="IPR001062">
    <property type="entry name" value="Transcrpt_antiterm_NusG"/>
</dbReference>
<dbReference type="Proteomes" id="UP000886812">
    <property type="component" value="Unassembled WGS sequence"/>
</dbReference>
<comment type="function">
    <text evidence="5 7">Participates in transcription elongation, termination and antitermination.</text>
</comment>
<dbReference type="AlphaFoldDB" id="A0A9D1T1A9"/>
<evidence type="ECO:0000256" key="4">
    <source>
        <dbReference type="ARBA" id="ARBA00023163"/>
    </source>
</evidence>
<feature type="domain" description="NusG-like N-terminal" evidence="8">
    <location>
        <begin position="9"/>
        <end position="124"/>
    </location>
</feature>